<keyword evidence="2" id="KW-1185">Reference proteome</keyword>
<protein>
    <recommendedName>
        <fullName evidence="3">PEP-CTERM protein-sorting domain-containing protein</fullName>
    </recommendedName>
</protein>
<dbReference type="EMBL" id="JARXHW010000003">
    <property type="protein sequence ID" value="MDQ8206365.1"/>
    <property type="molecule type" value="Genomic_DNA"/>
</dbReference>
<gene>
    <name evidence="1" type="ORF">QEH52_02515</name>
</gene>
<evidence type="ECO:0000313" key="2">
    <source>
        <dbReference type="Proteomes" id="UP001225316"/>
    </source>
</evidence>
<dbReference type="Proteomes" id="UP001225316">
    <property type="component" value="Unassembled WGS sequence"/>
</dbReference>
<evidence type="ECO:0000313" key="1">
    <source>
        <dbReference type="EMBL" id="MDQ8206365.1"/>
    </source>
</evidence>
<dbReference type="RefSeq" id="WP_308948414.1">
    <property type="nucleotide sequence ID" value="NZ_JARXHW010000003.1"/>
</dbReference>
<comment type="caution">
    <text evidence="1">The sequence shown here is derived from an EMBL/GenBank/DDBJ whole genome shotgun (WGS) entry which is preliminary data.</text>
</comment>
<proteinExistence type="predicted"/>
<evidence type="ECO:0008006" key="3">
    <source>
        <dbReference type="Google" id="ProtNLM"/>
    </source>
</evidence>
<name>A0ABU1AQE2_9BACT</name>
<accession>A0ABU1AQE2</accession>
<reference evidence="1 2" key="1">
    <citation type="submission" date="2023-04" db="EMBL/GenBank/DDBJ databases">
        <title>A novel bacteria isolated from coastal sediment.</title>
        <authorList>
            <person name="Liu X.-J."/>
            <person name="Du Z.-J."/>
        </authorList>
    </citation>
    <scope>NUCLEOTIDE SEQUENCE [LARGE SCALE GENOMIC DNA]</scope>
    <source>
        <strain evidence="1 2">SDUM461003</strain>
    </source>
</reference>
<sequence length="147" mass="15562">MTIPDVSQDLEFSFDFFAGVASVEAADSLVFSIDFGSGFEPILKDAGIADGFAQTSEYTGTQITLASAGGTATPGDFQSYSVIVPSAYYSDTLSASSFKLRFVWSGSTNDEDAYLDNISVATVPEPSQFAILLGLSTLLVACKRRHA</sequence>
<organism evidence="1 2">
    <name type="scientific">Thalassobacterium maritimum</name>
    <dbReference type="NCBI Taxonomy" id="3041265"/>
    <lineage>
        <taxon>Bacteria</taxon>
        <taxon>Pseudomonadati</taxon>
        <taxon>Verrucomicrobiota</taxon>
        <taxon>Opitutia</taxon>
        <taxon>Puniceicoccales</taxon>
        <taxon>Coraliomargaritaceae</taxon>
        <taxon>Thalassobacterium</taxon>
    </lineage>
</organism>